<dbReference type="InterPro" id="IPR008271">
    <property type="entry name" value="Ser/Thr_kinase_AS"/>
</dbReference>
<evidence type="ECO:0000256" key="6">
    <source>
        <dbReference type="ARBA" id="ARBA00022679"/>
    </source>
</evidence>
<evidence type="ECO:0000256" key="2">
    <source>
        <dbReference type="ARBA" id="ARBA00012428"/>
    </source>
</evidence>
<dbReference type="HOGENOM" id="CLU_000288_73_2_1"/>
<dbReference type="InterPro" id="IPR011009">
    <property type="entry name" value="Kinase-like_dom_sf"/>
</dbReference>
<evidence type="ECO:0000256" key="14">
    <source>
        <dbReference type="PIRSR" id="PIRSR000559-1"/>
    </source>
</evidence>
<evidence type="ECO:0000256" key="1">
    <source>
        <dbReference type="ARBA" id="ARBA00006352"/>
    </source>
</evidence>
<dbReference type="PRINTS" id="PR00104">
    <property type="entry name" value="CGMPKINASE"/>
</dbReference>
<reference evidence="22 23" key="1">
    <citation type="journal article" date="2013" name="Nature">
        <title>Insights into bilaterian evolution from three spiralian genomes.</title>
        <authorList>
            <person name="Simakov O."/>
            <person name="Marletaz F."/>
            <person name="Cho S.J."/>
            <person name="Edsinger-Gonzales E."/>
            <person name="Havlak P."/>
            <person name="Hellsten U."/>
            <person name="Kuo D.H."/>
            <person name="Larsson T."/>
            <person name="Lv J."/>
            <person name="Arendt D."/>
            <person name="Savage R."/>
            <person name="Osoegawa K."/>
            <person name="de Jong P."/>
            <person name="Grimwood J."/>
            <person name="Chapman J.A."/>
            <person name="Shapiro H."/>
            <person name="Aerts A."/>
            <person name="Otillar R.P."/>
            <person name="Terry A.Y."/>
            <person name="Boore J.L."/>
            <person name="Grigoriev I.V."/>
            <person name="Lindberg D.R."/>
            <person name="Seaver E.C."/>
            <person name="Weisblat D.A."/>
            <person name="Putnam N.H."/>
            <person name="Rokhsar D.S."/>
        </authorList>
    </citation>
    <scope>NUCLEOTIDE SEQUENCE [LARGE SCALE GENOMIC DNA]</scope>
</reference>
<dbReference type="GO" id="GO:0005737">
    <property type="term" value="C:cytoplasm"/>
    <property type="evidence" value="ECO:0007669"/>
    <property type="project" value="UniProtKB-ARBA"/>
</dbReference>
<dbReference type="SMART" id="SM00100">
    <property type="entry name" value="cNMP"/>
    <property type="match status" value="2"/>
</dbReference>
<keyword evidence="7 13" id="KW-0547">Nucleotide-binding</keyword>
<dbReference type="InterPro" id="IPR018490">
    <property type="entry name" value="cNMP-bd_dom_sf"/>
</dbReference>
<dbReference type="FunFam" id="2.60.120.10:FF:000035">
    <property type="entry name" value="cGMP-dependent protein kinase"/>
    <property type="match status" value="1"/>
</dbReference>
<feature type="binding site" evidence="15">
    <location>
        <begin position="380"/>
        <end position="388"/>
    </location>
    <ligand>
        <name>ATP</name>
        <dbReference type="ChEBI" id="CHEBI:30616"/>
    </ligand>
</feature>
<dbReference type="EC" id="2.7.11.12" evidence="2 13"/>
<feature type="coiled-coil region" evidence="17">
    <location>
        <begin position="1"/>
        <end position="52"/>
    </location>
</feature>
<dbReference type="OrthoDB" id="63267at2759"/>
<dbReference type="InterPro" id="IPR018488">
    <property type="entry name" value="cNMP-bd_CS"/>
</dbReference>
<feature type="domain" description="Cyclic nucleotide-binding" evidence="20">
    <location>
        <begin position="119"/>
        <end position="234"/>
    </location>
</feature>
<dbReference type="CDD" id="cd05572">
    <property type="entry name" value="STKc_cGK"/>
    <property type="match status" value="1"/>
</dbReference>
<dbReference type="PROSITE" id="PS00108">
    <property type="entry name" value="PROTEIN_KINASE_ST"/>
    <property type="match status" value="1"/>
</dbReference>
<keyword evidence="6 13" id="KW-0808">Transferase</keyword>
<dbReference type="Proteomes" id="UP000030746">
    <property type="component" value="Unassembled WGS sequence"/>
</dbReference>
<accession>V3ZX54</accession>
<evidence type="ECO:0000259" key="20">
    <source>
        <dbReference type="PROSITE" id="PS50042"/>
    </source>
</evidence>
<dbReference type="InterPro" id="IPR000961">
    <property type="entry name" value="AGC-kinase_C"/>
</dbReference>
<keyword evidence="23" id="KW-1185">Reference proteome</keyword>
<comment type="similarity">
    <text evidence="1 13">Belongs to the protein kinase superfamily. AGC Ser/Thr protein kinase family. cGMP subfamily.</text>
</comment>
<evidence type="ECO:0000256" key="11">
    <source>
        <dbReference type="ARBA" id="ARBA00047298"/>
    </source>
</evidence>
<dbReference type="InterPro" id="IPR035014">
    <property type="entry name" value="STKc_cGK"/>
</dbReference>
<dbReference type="CDD" id="cd00038">
    <property type="entry name" value="CAP_ED"/>
    <property type="match status" value="2"/>
</dbReference>
<evidence type="ECO:0000256" key="9">
    <source>
        <dbReference type="ARBA" id="ARBA00022840"/>
    </source>
</evidence>
<dbReference type="SMART" id="SM00133">
    <property type="entry name" value="S_TK_X"/>
    <property type="match status" value="1"/>
</dbReference>
<dbReference type="PROSITE" id="PS51285">
    <property type="entry name" value="AGC_KINASE_CTER"/>
    <property type="match status" value="1"/>
</dbReference>
<dbReference type="Gene3D" id="1.20.5.170">
    <property type="match status" value="1"/>
</dbReference>
<evidence type="ECO:0000256" key="4">
    <source>
        <dbReference type="ARBA" id="ARBA00022535"/>
    </source>
</evidence>
<dbReference type="InterPro" id="IPR017441">
    <property type="entry name" value="Protein_kinase_ATP_BS"/>
</dbReference>
<dbReference type="GO" id="GO:0004692">
    <property type="term" value="F:cGMP-dependent protein kinase activity"/>
    <property type="evidence" value="ECO:0007669"/>
    <property type="project" value="UniProtKB-EC"/>
</dbReference>
<dbReference type="PROSITE" id="PS50042">
    <property type="entry name" value="CNMP_BINDING_3"/>
    <property type="match status" value="2"/>
</dbReference>
<dbReference type="Gene3D" id="2.60.120.10">
    <property type="entry name" value="Jelly Rolls"/>
    <property type="match status" value="2"/>
</dbReference>
<dbReference type="AlphaFoldDB" id="V3ZX54"/>
<keyword evidence="10 13" id="KW-0142">cGMP-binding</keyword>
<dbReference type="InterPro" id="IPR000719">
    <property type="entry name" value="Prot_kinase_dom"/>
</dbReference>
<feature type="compositionally biased region" description="Acidic residues" evidence="18">
    <location>
        <begin position="665"/>
        <end position="674"/>
    </location>
</feature>
<dbReference type="CTD" id="20246228"/>
<dbReference type="PANTHER" id="PTHR24353:SF111">
    <property type="match status" value="1"/>
</dbReference>
<evidence type="ECO:0000256" key="10">
    <source>
        <dbReference type="ARBA" id="ARBA00022992"/>
    </source>
</evidence>
<comment type="catalytic activity">
    <reaction evidence="11 13">
        <text>L-threonyl-[protein] + ATP = O-phospho-L-threonyl-[protein] + ADP + H(+)</text>
        <dbReference type="Rhea" id="RHEA:46608"/>
        <dbReference type="Rhea" id="RHEA-COMP:11060"/>
        <dbReference type="Rhea" id="RHEA-COMP:11605"/>
        <dbReference type="ChEBI" id="CHEBI:15378"/>
        <dbReference type="ChEBI" id="CHEBI:30013"/>
        <dbReference type="ChEBI" id="CHEBI:30616"/>
        <dbReference type="ChEBI" id="CHEBI:61977"/>
        <dbReference type="ChEBI" id="CHEBI:456216"/>
        <dbReference type="EC" id="2.7.11.12"/>
    </reaction>
</comment>
<feature type="active site" description="Proton acceptor" evidence="14">
    <location>
        <position position="498"/>
    </location>
</feature>
<dbReference type="GeneID" id="20246228"/>
<evidence type="ECO:0000256" key="15">
    <source>
        <dbReference type="PIRSR" id="PIRSR000559-2"/>
    </source>
</evidence>
<proteinExistence type="inferred from homology"/>
<evidence type="ECO:0000256" key="13">
    <source>
        <dbReference type="PIRNR" id="PIRNR000559"/>
    </source>
</evidence>
<dbReference type="PANTHER" id="PTHR24353">
    <property type="entry name" value="CYCLIC NUCLEOTIDE-DEPENDENT PROTEIN KINASE"/>
    <property type="match status" value="1"/>
</dbReference>
<dbReference type="InterPro" id="IPR002374">
    <property type="entry name" value="cGMP_dep_kinase"/>
</dbReference>
<feature type="domain" description="AGC-kinase C-terminal" evidence="21">
    <location>
        <begin position="634"/>
        <end position="685"/>
    </location>
</feature>
<keyword evidence="4 13" id="KW-0140">cGMP</keyword>
<dbReference type="Pfam" id="PF16808">
    <property type="entry name" value="PKcGMP_CC"/>
    <property type="match status" value="1"/>
</dbReference>
<dbReference type="PROSITE" id="PS50011">
    <property type="entry name" value="PROTEIN_KINASE_DOM"/>
    <property type="match status" value="1"/>
</dbReference>
<dbReference type="FunFam" id="1.10.510.10:FF:000096">
    <property type="entry name" value="cGMP-dependent protein kinase"/>
    <property type="match status" value="1"/>
</dbReference>
<evidence type="ECO:0000256" key="17">
    <source>
        <dbReference type="SAM" id="Coils"/>
    </source>
</evidence>
<dbReference type="PROSITE" id="PS00888">
    <property type="entry name" value="CNMP_BINDING_1"/>
    <property type="match status" value="2"/>
</dbReference>
<evidence type="ECO:0000256" key="5">
    <source>
        <dbReference type="ARBA" id="ARBA00022553"/>
    </source>
</evidence>
<dbReference type="FunFam" id="1.20.5.170:FF:000046">
    <property type="entry name" value="cGMP-dependent protein kinase 1"/>
    <property type="match status" value="1"/>
</dbReference>
<evidence type="ECO:0000313" key="22">
    <source>
        <dbReference type="EMBL" id="ESO87205.1"/>
    </source>
</evidence>
<evidence type="ECO:0000256" key="12">
    <source>
        <dbReference type="ARBA" id="ARBA00047462"/>
    </source>
</evidence>
<keyword evidence="17" id="KW-0175">Coiled coil</keyword>
<dbReference type="PROSITE" id="PS00889">
    <property type="entry name" value="CNMP_BINDING_2"/>
    <property type="match status" value="2"/>
</dbReference>
<dbReference type="CDD" id="cd12086">
    <property type="entry name" value="DD_cGKI-beta"/>
    <property type="match status" value="1"/>
</dbReference>
<dbReference type="InterPro" id="IPR000595">
    <property type="entry name" value="cNMP-bd_dom"/>
</dbReference>
<evidence type="ECO:0000256" key="8">
    <source>
        <dbReference type="ARBA" id="ARBA00022777"/>
    </source>
</evidence>
<dbReference type="PROSITE" id="PS00107">
    <property type="entry name" value="PROTEIN_KINASE_ATP"/>
    <property type="match status" value="1"/>
</dbReference>
<dbReference type="RefSeq" id="XP_009062152.1">
    <property type="nucleotide sequence ID" value="XM_009063904.1"/>
</dbReference>
<name>V3ZX54_LOTGI</name>
<comment type="catalytic activity">
    <reaction evidence="12">
        <text>L-seryl-[protein] + ATP = O-phospho-L-seryl-[protein] + ADP + H(+)</text>
        <dbReference type="Rhea" id="RHEA:17989"/>
        <dbReference type="Rhea" id="RHEA-COMP:9863"/>
        <dbReference type="Rhea" id="RHEA-COMP:11604"/>
        <dbReference type="ChEBI" id="CHEBI:15378"/>
        <dbReference type="ChEBI" id="CHEBI:29999"/>
        <dbReference type="ChEBI" id="CHEBI:30616"/>
        <dbReference type="ChEBI" id="CHEBI:83421"/>
        <dbReference type="ChEBI" id="CHEBI:456216"/>
        <dbReference type="EC" id="2.7.11.12"/>
    </reaction>
</comment>
<dbReference type="InterPro" id="IPR014710">
    <property type="entry name" value="RmlC-like_jellyroll"/>
</dbReference>
<dbReference type="OMA" id="ESCLADC"/>
<dbReference type="FunFam" id="3.30.200.20:FF:000005">
    <property type="entry name" value="cAMP-dependent protein kinase catalytic subunit"/>
    <property type="match status" value="1"/>
</dbReference>
<evidence type="ECO:0000256" key="3">
    <source>
        <dbReference type="ARBA" id="ARBA00022527"/>
    </source>
</evidence>
<dbReference type="Pfam" id="PF00069">
    <property type="entry name" value="Pkinase"/>
    <property type="match status" value="1"/>
</dbReference>
<evidence type="ECO:0000313" key="23">
    <source>
        <dbReference type="Proteomes" id="UP000030746"/>
    </source>
</evidence>
<protein>
    <recommendedName>
        <fullName evidence="2 13">cGMP-dependent protein kinase</fullName>
        <ecNumber evidence="2 13">2.7.11.12</ecNumber>
    </recommendedName>
</protein>
<dbReference type="PIRSF" id="PIRSF000559">
    <property type="entry name" value="cGMP-dep_kinase"/>
    <property type="match status" value="1"/>
</dbReference>
<keyword evidence="3 13" id="KW-0723">Serine/threonine-protein kinase</keyword>
<organism evidence="22 23">
    <name type="scientific">Lottia gigantea</name>
    <name type="common">Giant owl limpet</name>
    <dbReference type="NCBI Taxonomy" id="225164"/>
    <lineage>
        <taxon>Eukaryota</taxon>
        <taxon>Metazoa</taxon>
        <taxon>Spiralia</taxon>
        <taxon>Lophotrochozoa</taxon>
        <taxon>Mollusca</taxon>
        <taxon>Gastropoda</taxon>
        <taxon>Patellogastropoda</taxon>
        <taxon>Lottioidea</taxon>
        <taxon>Lottiidae</taxon>
        <taxon>Lottia</taxon>
    </lineage>
</organism>
<evidence type="ECO:0000256" key="18">
    <source>
        <dbReference type="SAM" id="MobiDB-lite"/>
    </source>
</evidence>
<feature type="region of interest" description="Disordered" evidence="18">
    <location>
        <begin position="649"/>
        <end position="685"/>
    </location>
</feature>
<keyword evidence="9 13" id="KW-0067">ATP-binding</keyword>
<sequence>MGTLRDLQLALQEKIEELRQRDELIDELEMELDQKDALIQKLQTQLDKYRSILKPATQQNSVASLPNHTQVKERSKRTAISAEPANFNTFHVLDSETQFVAKSLSSKELIRQAILDNDFMKNLELGQIREIVECMYPVEFTKDSIIIKEGDVGSLVYVMEDGKVEVTKDGQKLCTMSPGKVFGELAILYNCTRTASVKALQACRLWAIDRPCFQSIMMRTGLQRHSEHLEFLRSVPTFDGLPEETLGKIADVLEEAHYNNGEYIIRQGARGDSFYIIAKGKVRVTKRSSKSHEEVTMRYLQKGDFFGERALQGEDVRTANIIAHDPDGVDCLTIDREAYSQLISNLDDLKRIYEDDEEKLGIDSEYAKIKLSDLHVLSTLGVGGFGRVELVQINNDNSKAYALKILKKHHIVETRQQEHIMNEKRIMSEARCAFIVRLHRTFRDRKYLYMLLESCLGGELWTVLRDKGSFDDNTTRFYTACVVEAFNYLHSRGIVYRDLKPENLLMDSTGYVKLVDFGFAKKVGHGRKTWTFCGTPEYVAPEIILNKGHDISADYWSLGILMFELLTGSPPFAGPDPMKTYNLILKGIDAIDFPRKITKNAQILIKKLCRDNPLERLGYGRGGIREIQKHTWFEGFNWDGLRNRSMKPPIIPVIKSPTDTSNFDDYPEDEDGPPPDDLSGWDKDF</sequence>
<keyword evidence="8 13" id="KW-0418">Kinase</keyword>
<dbReference type="FunFam" id="2.60.120.10:FF:000064">
    <property type="entry name" value="cGMP-dependent protein kinase, isozyme"/>
    <property type="match status" value="1"/>
</dbReference>
<dbReference type="STRING" id="225164.V3ZX54"/>
<dbReference type="Gene3D" id="3.30.200.20">
    <property type="entry name" value="Phosphorylase Kinase, domain 1"/>
    <property type="match status" value="1"/>
</dbReference>
<keyword evidence="5" id="KW-0597">Phosphoprotein</keyword>
<dbReference type="SUPFAM" id="SSF56112">
    <property type="entry name" value="Protein kinase-like (PK-like)"/>
    <property type="match status" value="1"/>
</dbReference>
<dbReference type="InterPro" id="IPR031831">
    <property type="entry name" value="PKcGMP_CC"/>
</dbReference>
<evidence type="ECO:0000259" key="19">
    <source>
        <dbReference type="PROSITE" id="PS50011"/>
    </source>
</evidence>
<dbReference type="SUPFAM" id="SSF51206">
    <property type="entry name" value="cAMP-binding domain-like"/>
    <property type="match status" value="2"/>
</dbReference>
<gene>
    <name evidence="22" type="ORF">LOTGIDRAFT_210612</name>
</gene>
<dbReference type="SMART" id="SM00220">
    <property type="entry name" value="S_TKc"/>
    <property type="match status" value="1"/>
</dbReference>
<dbReference type="EMBL" id="KB202953">
    <property type="protein sequence ID" value="ESO87205.1"/>
    <property type="molecule type" value="Genomic_DNA"/>
</dbReference>
<dbReference type="KEGG" id="lgi:LOTGIDRAFT_210612"/>
<dbReference type="GO" id="GO:0005524">
    <property type="term" value="F:ATP binding"/>
    <property type="evidence" value="ECO:0007669"/>
    <property type="project" value="UniProtKB-UniRule"/>
</dbReference>
<evidence type="ECO:0000256" key="7">
    <source>
        <dbReference type="ARBA" id="ARBA00022741"/>
    </source>
</evidence>
<evidence type="ECO:0000256" key="16">
    <source>
        <dbReference type="PROSITE-ProRule" id="PRU10141"/>
    </source>
</evidence>
<dbReference type="Pfam" id="PF00027">
    <property type="entry name" value="cNMP_binding"/>
    <property type="match status" value="2"/>
</dbReference>
<feature type="binding site" evidence="15 16">
    <location>
        <position position="404"/>
    </location>
    <ligand>
        <name>ATP</name>
        <dbReference type="ChEBI" id="CHEBI:30616"/>
    </ligand>
</feature>
<dbReference type="GO" id="GO:0106310">
    <property type="term" value="F:protein serine kinase activity"/>
    <property type="evidence" value="ECO:0007669"/>
    <property type="project" value="RHEA"/>
</dbReference>
<feature type="domain" description="Cyclic nucleotide-binding" evidence="20">
    <location>
        <begin position="237"/>
        <end position="360"/>
    </location>
</feature>
<feature type="domain" description="Protein kinase" evidence="19">
    <location>
        <begin position="374"/>
        <end position="633"/>
    </location>
</feature>
<dbReference type="GO" id="GO:0030553">
    <property type="term" value="F:cGMP binding"/>
    <property type="evidence" value="ECO:0007669"/>
    <property type="project" value="UniProtKB-KW"/>
</dbReference>
<dbReference type="Gene3D" id="1.10.510.10">
    <property type="entry name" value="Transferase(Phosphotransferase) domain 1"/>
    <property type="match status" value="1"/>
</dbReference>
<evidence type="ECO:0000259" key="21">
    <source>
        <dbReference type="PROSITE" id="PS51285"/>
    </source>
</evidence>